<dbReference type="Gene3D" id="3.20.20.80">
    <property type="entry name" value="Glycosidases"/>
    <property type="match status" value="1"/>
</dbReference>
<keyword evidence="2" id="KW-0378">Hydrolase</keyword>
<name>A0A174D2L6_9CLOT</name>
<dbReference type="Gene3D" id="2.60.40.10">
    <property type="entry name" value="Immunoglobulins"/>
    <property type="match status" value="1"/>
</dbReference>
<dbReference type="EC" id="3.2.1.17" evidence="2"/>
<organism evidence="2 3">
    <name type="scientific">Clostridium disporicum</name>
    <dbReference type="NCBI Taxonomy" id="84024"/>
    <lineage>
        <taxon>Bacteria</taxon>
        <taxon>Bacillati</taxon>
        <taxon>Bacillota</taxon>
        <taxon>Clostridia</taxon>
        <taxon>Eubacteriales</taxon>
        <taxon>Clostridiaceae</taxon>
        <taxon>Clostridium</taxon>
    </lineage>
</organism>
<protein>
    <submittedName>
        <fullName evidence="2">Glycoside hydrolase, family 25</fullName>
        <ecNumber evidence="2">3.2.1.17</ecNumber>
    </submittedName>
</protein>
<reference evidence="2 3" key="1">
    <citation type="submission" date="2015-09" db="EMBL/GenBank/DDBJ databases">
        <authorList>
            <consortium name="Pathogen Informatics"/>
        </authorList>
    </citation>
    <scope>NUCLEOTIDE SEQUENCE [LARGE SCALE GENOMIC DNA]</scope>
    <source>
        <strain evidence="2 3">2789STDY5834855</strain>
    </source>
</reference>
<accession>A0A174D2L6</accession>
<dbReference type="EMBL" id="CYZV01000016">
    <property type="protein sequence ID" value="CUO18305.1"/>
    <property type="molecule type" value="Genomic_DNA"/>
</dbReference>
<dbReference type="RefSeq" id="WP_055276284.1">
    <property type="nucleotide sequence ID" value="NZ_CYZV01000016.1"/>
</dbReference>
<dbReference type="Proteomes" id="UP000095558">
    <property type="component" value="Unassembled WGS sequence"/>
</dbReference>
<gene>
    <name evidence="2" type="primary">acm</name>
    <name evidence="2" type="ORF">ERS852470_01650</name>
</gene>
<comment type="similarity">
    <text evidence="1">Belongs to the glycosyl hydrolase 25 family.</text>
</comment>
<evidence type="ECO:0000313" key="2">
    <source>
        <dbReference type="EMBL" id="CUO18305.1"/>
    </source>
</evidence>
<dbReference type="Pfam" id="PF01183">
    <property type="entry name" value="Glyco_hydro_25"/>
    <property type="match status" value="1"/>
</dbReference>
<dbReference type="OrthoDB" id="9765879at2"/>
<evidence type="ECO:0000313" key="3">
    <source>
        <dbReference type="Proteomes" id="UP000095558"/>
    </source>
</evidence>
<dbReference type="AlphaFoldDB" id="A0A174D2L6"/>
<dbReference type="PANTHER" id="PTHR34135:SF2">
    <property type="entry name" value="LYSOZYME"/>
    <property type="match status" value="1"/>
</dbReference>
<dbReference type="PANTHER" id="PTHR34135">
    <property type="entry name" value="LYSOZYME"/>
    <property type="match status" value="1"/>
</dbReference>
<proteinExistence type="inferred from homology"/>
<dbReference type="InterPro" id="IPR013783">
    <property type="entry name" value="Ig-like_fold"/>
</dbReference>
<dbReference type="GO" id="GO:0003796">
    <property type="term" value="F:lysozyme activity"/>
    <property type="evidence" value="ECO:0007669"/>
    <property type="project" value="UniProtKB-EC"/>
</dbReference>
<dbReference type="PROSITE" id="PS51904">
    <property type="entry name" value="GLYCOSYL_HYDROL_F25_2"/>
    <property type="match status" value="1"/>
</dbReference>
<evidence type="ECO:0000256" key="1">
    <source>
        <dbReference type="ARBA" id="ARBA00010646"/>
    </source>
</evidence>
<dbReference type="GO" id="GO:0016052">
    <property type="term" value="P:carbohydrate catabolic process"/>
    <property type="evidence" value="ECO:0007669"/>
    <property type="project" value="TreeGrafter"/>
</dbReference>
<dbReference type="InterPro" id="IPR017853">
    <property type="entry name" value="GH"/>
</dbReference>
<dbReference type="GO" id="GO:0009253">
    <property type="term" value="P:peptidoglycan catabolic process"/>
    <property type="evidence" value="ECO:0007669"/>
    <property type="project" value="InterPro"/>
</dbReference>
<keyword evidence="2" id="KW-0326">Glycosidase</keyword>
<sequence length="313" mass="35377">MQNRTDKSLFGIDINEYSQGVDFSVLATTIDFLYLRSSGSASGRFRVDKKFLEFAGKARNFKIPVGAYHFGVPSYDLTTADSQCDDFINILQEGFGEKDYGDLFPVLDVETPTDNSISTSALINWIDRFRKRFEKKTRRRLMLYTGVFFVEMYNNFYIPNEGYPLKNMILWIAHYTAIPGNAPVPPDVGGWTRWRVWQYSESATVGGVTSKVDANWGPDSIDLLTQPRNVVGLTVSRKGNILNVSWKKNTDADLVGYNIFANNYWIGTVDAKDTSFSININQLPFTVKGTIKISIEAFDKDGETSKNRSSFTI</sequence>
<dbReference type="CDD" id="cd00599">
    <property type="entry name" value="GH25_muramidase"/>
    <property type="match status" value="1"/>
</dbReference>
<dbReference type="GO" id="GO:0016998">
    <property type="term" value="P:cell wall macromolecule catabolic process"/>
    <property type="evidence" value="ECO:0007669"/>
    <property type="project" value="InterPro"/>
</dbReference>
<dbReference type="InterPro" id="IPR002053">
    <property type="entry name" value="Glyco_hydro_25"/>
</dbReference>
<dbReference type="SUPFAM" id="SSF51445">
    <property type="entry name" value="(Trans)glycosidases"/>
    <property type="match status" value="1"/>
</dbReference>